<evidence type="ECO:0000313" key="1">
    <source>
        <dbReference type="EMBL" id="OSX57887.1"/>
    </source>
</evidence>
<reference evidence="1 2" key="1">
    <citation type="submission" date="2017-04" db="EMBL/GenBank/DDBJ databases">
        <title>Genome Sequence of the Model Brown-Rot Fungus Postia placenta SB12.</title>
        <authorList>
            <consortium name="DOE Joint Genome Institute"/>
            <person name="Gaskell J."/>
            <person name="Kersten P."/>
            <person name="Larrondo L.F."/>
            <person name="Canessa P."/>
            <person name="Martinez D."/>
            <person name="Hibbett D."/>
            <person name="Schmoll M."/>
            <person name="Kubicek C.P."/>
            <person name="Martinez A.T."/>
            <person name="Yadav J."/>
            <person name="Master E."/>
            <person name="Magnuson J.K."/>
            <person name="James T."/>
            <person name="Yaver D."/>
            <person name="Berka R."/>
            <person name="Labutti K."/>
            <person name="Lipzen A."/>
            <person name="Aerts A."/>
            <person name="Barry K."/>
            <person name="Henrissat B."/>
            <person name="Blanchette R."/>
            <person name="Grigoriev I."/>
            <person name="Cullen D."/>
        </authorList>
    </citation>
    <scope>NUCLEOTIDE SEQUENCE [LARGE SCALE GENOMIC DNA]</scope>
    <source>
        <strain evidence="1 2">MAD-698-R-SB12</strain>
    </source>
</reference>
<dbReference type="GeneID" id="36326274"/>
<sequence>MAGEHLSLLLVLWGERDQAADVPLLPIPSRAYIEIVLIEFMVVKFNIFSVCVTSTRLPSDASVSNGSLRGSLRNGCRSGLLGDVCPELAVPIRKVWMIAQRPFLCDEMDRGAQPPPLVKAYARA</sequence>
<protein>
    <submittedName>
        <fullName evidence="1">Uncharacterized protein</fullName>
    </submittedName>
</protein>
<dbReference type="RefSeq" id="XP_024334681.1">
    <property type="nucleotide sequence ID" value="XM_024481324.1"/>
</dbReference>
<dbReference type="EMBL" id="KZ110606">
    <property type="protein sequence ID" value="OSX57887.1"/>
    <property type="molecule type" value="Genomic_DNA"/>
</dbReference>
<name>A0A1X6MN90_9APHY</name>
<dbReference type="Proteomes" id="UP000194127">
    <property type="component" value="Unassembled WGS sequence"/>
</dbReference>
<gene>
    <name evidence="1" type="ORF">POSPLADRAFT_1060960</name>
</gene>
<dbReference type="AlphaFoldDB" id="A0A1X6MN90"/>
<proteinExistence type="predicted"/>
<keyword evidence="2" id="KW-1185">Reference proteome</keyword>
<organism evidence="1 2">
    <name type="scientific">Postia placenta MAD-698-R-SB12</name>
    <dbReference type="NCBI Taxonomy" id="670580"/>
    <lineage>
        <taxon>Eukaryota</taxon>
        <taxon>Fungi</taxon>
        <taxon>Dikarya</taxon>
        <taxon>Basidiomycota</taxon>
        <taxon>Agaricomycotina</taxon>
        <taxon>Agaricomycetes</taxon>
        <taxon>Polyporales</taxon>
        <taxon>Adustoporiaceae</taxon>
        <taxon>Rhodonia</taxon>
    </lineage>
</organism>
<evidence type="ECO:0000313" key="2">
    <source>
        <dbReference type="Proteomes" id="UP000194127"/>
    </source>
</evidence>
<accession>A0A1X6MN90</accession>